<organism evidence="1">
    <name type="scientific">Panicum hallii</name>
    <dbReference type="NCBI Taxonomy" id="206008"/>
    <lineage>
        <taxon>Eukaryota</taxon>
        <taxon>Viridiplantae</taxon>
        <taxon>Streptophyta</taxon>
        <taxon>Embryophyta</taxon>
        <taxon>Tracheophyta</taxon>
        <taxon>Spermatophyta</taxon>
        <taxon>Magnoliopsida</taxon>
        <taxon>Liliopsida</taxon>
        <taxon>Poales</taxon>
        <taxon>Poaceae</taxon>
        <taxon>PACMAD clade</taxon>
        <taxon>Panicoideae</taxon>
        <taxon>Panicodae</taxon>
        <taxon>Paniceae</taxon>
        <taxon>Panicinae</taxon>
        <taxon>Panicum</taxon>
        <taxon>Panicum sect. Panicum</taxon>
    </lineage>
</organism>
<dbReference type="AlphaFoldDB" id="A0A2S3H493"/>
<name>A0A2S3H493_9POAL</name>
<protein>
    <submittedName>
        <fullName evidence="1">Uncharacterized protein</fullName>
    </submittedName>
</protein>
<dbReference type="Gramene" id="PAN14795">
    <property type="protein sequence ID" value="PAN14795"/>
    <property type="gene ID" value="PAHAL_2G445100"/>
</dbReference>
<evidence type="ECO:0000313" key="1">
    <source>
        <dbReference type="EMBL" id="PAN14795.1"/>
    </source>
</evidence>
<reference evidence="1" key="1">
    <citation type="submission" date="2018-04" db="EMBL/GenBank/DDBJ databases">
        <title>WGS assembly of Panicum hallii.</title>
        <authorList>
            <person name="Lovell J."/>
            <person name="Jenkins J."/>
            <person name="Lowry D."/>
            <person name="Mamidi S."/>
            <person name="Sreedasyam A."/>
            <person name="Weng X."/>
            <person name="Barry K."/>
            <person name="Bonette J."/>
            <person name="Campitelli B."/>
            <person name="Daum C."/>
            <person name="Gordon S."/>
            <person name="Gould B."/>
            <person name="Lipzen A."/>
            <person name="Macqueen A."/>
            <person name="Palacio-Mejia J."/>
            <person name="Plott C."/>
            <person name="Shakirov E."/>
            <person name="Shu S."/>
            <person name="Yoshinaga Y."/>
            <person name="Zane M."/>
            <person name="Rokhsar D."/>
            <person name="Grimwood J."/>
            <person name="Schmutz J."/>
            <person name="Juenger T."/>
        </authorList>
    </citation>
    <scope>NUCLEOTIDE SEQUENCE [LARGE SCALE GENOMIC DNA]</scope>
    <source>
        <strain evidence="1">FIL2</strain>
    </source>
</reference>
<dbReference type="Proteomes" id="UP000243499">
    <property type="component" value="Chromosome 2"/>
</dbReference>
<gene>
    <name evidence="1" type="ORF">PAHAL_2G445100</name>
</gene>
<accession>A0A2S3H493</accession>
<sequence>MATRCSASKRAELRMEGSGWKDMAERNPRDAATLRRATERCGGVALAVTRAGRYLEYRLPSTPRPLLPVGCEMSGRDWPPIAVSEPVVLARKVRELDDAMAEADDGVPVVRHPLLSSVGGGESGRWRQVWGLGYMMKQGAVQFSDTEVALRSCRGISLTGGGILVPSRAVRVAWRRGERVDLRPPPLPHAHHLFAHRRAEARTVLVVSSSSSGHGQGRHLDATWIAKPASLGYGAVARIGRRAMFEPPRWDANGAEICHES</sequence>
<dbReference type="EMBL" id="CM008047">
    <property type="protein sequence ID" value="PAN14795.1"/>
    <property type="molecule type" value="Genomic_DNA"/>
</dbReference>
<proteinExistence type="predicted"/>